<organism evidence="10 11">
    <name type="scientific">Penicillium italicum</name>
    <name type="common">Blue mold</name>
    <dbReference type="NCBI Taxonomy" id="40296"/>
    <lineage>
        <taxon>Eukaryota</taxon>
        <taxon>Fungi</taxon>
        <taxon>Dikarya</taxon>
        <taxon>Ascomycota</taxon>
        <taxon>Pezizomycotina</taxon>
        <taxon>Eurotiomycetes</taxon>
        <taxon>Eurotiomycetidae</taxon>
        <taxon>Eurotiales</taxon>
        <taxon>Aspergillaceae</taxon>
        <taxon>Penicillium</taxon>
    </lineage>
</organism>
<dbReference type="InterPro" id="IPR050331">
    <property type="entry name" value="Zinc_finger"/>
</dbReference>
<dbReference type="GO" id="GO:0008270">
    <property type="term" value="F:zinc ion binding"/>
    <property type="evidence" value="ECO:0007669"/>
    <property type="project" value="UniProtKB-KW"/>
</dbReference>
<dbReference type="PROSITE" id="PS50157">
    <property type="entry name" value="ZINC_FINGER_C2H2_2"/>
    <property type="match status" value="2"/>
</dbReference>
<evidence type="ECO:0000256" key="7">
    <source>
        <dbReference type="PROSITE-ProRule" id="PRU00042"/>
    </source>
</evidence>
<keyword evidence="4 7" id="KW-0863">Zinc-finger</keyword>
<dbReference type="SUPFAM" id="SSF57667">
    <property type="entry name" value="beta-beta-alpha zinc fingers"/>
    <property type="match status" value="1"/>
</dbReference>
<feature type="domain" description="C2H2-type" evidence="9">
    <location>
        <begin position="224"/>
        <end position="251"/>
    </location>
</feature>
<dbReference type="OrthoDB" id="6077919at2759"/>
<keyword evidence="3" id="KW-0677">Repeat</keyword>
<feature type="domain" description="C2H2-type" evidence="9">
    <location>
        <begin position="252"/>
        <end position="282"/>
    </location>
</feature>
<accession>A0A0A2KS20</accession>
<dbReference type="PANTHER" id="PTHR16515:SF49">
    <property type="entry name" value="GASTRULA ZINC FINGER PROTEIN XLCGF49.1-LIKE-RELATED"/>
    <property type="match status" value="1"/>
</dbReference>
<dbReference type="PROSITE" id="PS00028">
    <property type="entry name" value="ZINC_FINGER_C2H2_1"/>
    <property type="match status" value="2"/>
</dbReference>
<dbReference type="Pfam" id="PF00096">
    <property type="entry name" value="zf-C2H2"/>
    <property type="match status" value="2"/>
</dbReference>
<evidence type="ECO:0000256" key="4">
    <source>
        <dbReference type="ARBA" id="ARBA00022771"/>
    </source>
</evidence>
<dbReference type="InterPro" id="IPR013087">
    <property type="entry name" value="Znf_C2H2_type"/>
</dbReference>
<dbReference type="EMBL" id="JQGA01001120">
    <property type="protein sequence ID" value="KGO69738.1"/>
    <property type="molecule type" value="Genomic_DNA"/>
</dbReference>
<reference evidence="10 11" key="1">
    <citation type="journal article" date="2015" name="Mol. Plant Microbe Interact.">
        <title>Genome, transcriptome, and functional analyses of Penicillium expansum provide new insights into secondary metabolism and pathogenicity.</title>
        <authorList>
            <person name="Ballester A.R."/>
            <person name="Marcet-Houben M."/>
            <person name="Levin E."/>
            <person name="Sela N."/>
            <person name="Selma-Lazaro C."/>
            <person name="Carmona L."/>
            <person name="Wisniewski M."/>
            <person name="Droby S."/>
            <person name="Gonzalez-Candelas L."/>
            <person name="Gabaldon T."/>
        </authorList>
    </citation>
    <scope>NUCLEOTIDE SEQUENCE [LARGE SCALE GENOMIC DNA]</scope>
    <source>
        <strain evidence="10 11">PHI-1</strain>
    </source>
</reference>
<evidence type="ECO:0000259" key="9">
    <source>
        <dbReference type="PROSITE" id="PS50157"/>
    </source>
</evidence>
<dbReference type="AlphaFoldDB" id="A0A0A2KS20"/>
<dbReference type="SMART" id="SM00355">
    <property type="entry name" value="ZnF_C2H2"/>
    <property type="match status" value="2"/>
</dbReference>
<proteinExistence type="predicted"/>
<keyword evidence="5" id="KW-0862">Zinc</keyword>
<dbReference type="Gene3D" id="3.30.160.60">
    <property type="entry name" value="Classic Zinc Finger"/>
    <property type="match status" value="2"/>
</dbReference>
<feature type="region of interest" description="Disordered" evidence="8">
    <location>
        <begin position="272"/>
        <end position="292"/>
    </location>
</feature>
<evidence type="ECO:0000313" key="10">
    <source>
        <dbReference type="EMBL" id="KGO69738.1"/>
    </source>
</evidence>
<feature type="compositionally biased region" description="Low complexity" evidence="8">
    <location>
        <begin position="161"/>
        <end position="184"/>
    </location>
</feature>
<evidence type="ECO:0000313" key="11">
    <source>
        <dbReference type="Proteomes" id="UP000030104"/>
    </source>
</evidence>
<evidence type="ECO:0000256" key="1">
    <source>
        <dbReference type="ARBA" id="ARBA00004123"/>
    </source>
</evidence>
<keyword evidence="11" id="KW-1185">Reference proteome</keyword>
<feature type="compositionally biased region" description="Low complexity" evidence="8">
    <location>
        <begin position="130"/>
        <end position="146"/>
    </location>
</feature>
<dbReference type="STRING" id="40296.A0A0A2KS20"/>
<comment type="caution">
    <text evidence="10">The sequence shown here is derived from an EMBL/GenBank/DDBJ whole genome shotgun (WGS) entry which is preliminary data.</text>
</comment>
<evidence type="ECO:0000256" key="8">
    <source>
        <dbReference type="SAM" id="MobiDB-lite"/>
    </source>
</evidence>
<name>A0A0A2KS20_PENIT</name>
<comment type="subcellular location">
    <subcellularLocation>
        <location evidence="1">Nucleus</location>
    </subcellularLocation>
</comment>
<dbReference type="OMA" id="SHKEAHH"/>
<dbReference type="PANTHER" id="PTHR16515">
    <property type="entry name" value="PR DOMAIN ZINC FINGER PROTEIN"/>
    <property type="match status" value="1"/>
</dbReference>
<gene>
    <name evidence="10" type="ORF">PITC_054050</name>
</gene>
<feature type="region of interest" description="Disordered" evidence="8">
    <location>
        <begin position="75"/>
        <end position="184"/>
    </location>
</feature>
<dbReference type="PhylomeDB" id="A0A0A2KS20"/>
<evidence type="ECO:0000256" key="3">
    <source>
        <dbReference type="ARBA" id="ARBA00022737"/>
    </source>
</evidence>
<protein>
    <submittedName>
        <fullName evidence="10">Zinc finger, C2H2</fullName>
    </submittedName>
</protein>
<dbReference type="GO" id="GO:0005634">
    <property type="term" value="C:nucleus"/>
    <property type="evidence" value="ECO:0007669"/>
    <property type="project" value="UniProtKB-SubCell"/>
</dbReference>
<dbReference type="InterPro" id="IPR036236">
    <property type="entry name" value="Znf_C2H2_sf"/>
</dbReference>
<evidence type="ECO:0000256" key="6">
    <source>
        <dbReference type="ARBA" id="ARBA00023242"/>
    </source>
</evidence>
<evidence type="ECO:0000256" key="5">
    <source>
        <dbReference type="ARBA" id="ARBA00022833"/>
    </source>
</evidence>
<evidence type="ECO:0000256" key="2">
    <source>
        <dbReference type="ARBA" id="ARBA00022723"/>
    </source>
</evidence>
<keyword evidence="2" id="KW-0479">Metal-binding</keyword>
<dbReference type="Proteomes" id="UP000030104">
    <property type="component" value="Unassembled WGS sequence"/>
</dbReference>
<keyword evidence="6" id="KW-0539">Nucleus</keyword>
<dbReference type="FunFam" id="3.30.160.60:FF:001102">
    <property type="entry name" value="Transcription factor IIIA"/>
    <property type="match status" value="1"/>
</dbReference>
<dbReference type="GO" id="GO:0010468">
    <property type="term" value="P:regulation of gene expression"/>
    <property type="evidence" value="ECO:0007669"/>
    <property type="project" value="TreeGrafter"/>
</dbReference>
<dbReference type="HOGENOM" id="CLU_053582_0_0_1"/>
<sequence length="292" mass="31978">MDLANLLSHSTAVKPLYTPLESSHYKRSAPLSPPAEEPKVSLPSISSLFEGADGAQPAAKRQRLSPSLVERHVRVQSYELPPTPPLRPGSGHAHRRASPVESLSHKEAHHHHLHRSSISSNGSIHIPRNTAPYASPAPSVSSYTSPIDAPQQQMYYPRPPTTSSFQPSTPASAPQMPTVQVQTQQPHQQHSSPALISPVTPAWQHHHYFPPSTTAPYQQNHDRYICRTCHKAFSRPSSLRIHSHSHTGEKPFRCTHAGCGKAFSVRSNMKRHERGCHSGRPGPAPAATALVV</sequence>